<protein>
    <recommendedName>
        <fullName evidence="3">DUF3221 domain-containing protein</fullName>
    </recommendedName>
</protein>
<keyword evidence="2" id="KW-1185">Reference proteome</keyword>
<dbReference type="RefSeq" id="WP_170841038.1">
    <property type="nucleotide sequence ID" value="NZ_FOXD01000007.1"/>
</dbReference>
<evidence type="ECO:0000313" key="2">
    <source>
        <dbReference type="Proteomes" id="UP000198892"/>
    </source>
</evidence>
<dbReference type="Proteomes" id="UP000198892">
    <property type="component" value="Unassembled WGS sequence"/>
</dbReference>
<dbReference type="InterPro" id="IPR012340">
    <property type="entry name" value="NA-bd_OB-fold"/>
</dbReference>
<reference evidence="2" key="1">
    <citation type="submission" date="2016-10" db="EMBL/GenBank/DDBJ databases">
        <authorList>
            <person name="Varghese N."/>
            <person name="Submissions S."/>
        </authorList>
    </citation>
    <scope>NUCLEOTIDE SEQUENCE [LARGE SCALE GENOMIC DNA]</scope>
    <source>
        <strain evidence="2">S7</strain>
    </source>
</reference>
<sequence length="123" mass="13878">MKKVLLVSLVVVLGLLFSGWLFFSEFMSADSDSEPSSQNFTRKGTIVSMEEDSVLMVQGAEPEETKDESTKKLLEKYGDGIWFDRYDVQNAEALEPGMQVKVWFRAINTSMPAYGEAVRLQIL</sequence>
<dbReference type="Gene3D" id="2.40.50.140">
    <property type="entry name" value="Nucleic acid-binding proteins"/>
    <property type="match status" value="1"/>
</dbReference>
<name>A0A1I5RS62_9BACI</name>
<dbReference type="Pfam" id="PF11518">
    <property type="entry name" value="DUF3221"/>
    <property type="match status" value="1"/>
</dbReference>
<evidence type="ECO:0008006" key="3">
    <source>
        <dbReference type="Google" id="ProtNLM"/>
    </source>
</evidence>
<accession>A0A1I5RS62</accession>
<dbReference type="AlphaFoldDB" id="A0A1I5RS62"/>
<gene>
    <name evidence="1" type="ORF">SAMN05518683_107134</name>
</gene>
<dbReference type="EMBL" id="FOXD01000007">
    <property type="protein sequence ID" value="SFP60796.1"/>
    <property type="molecule type" value="Genomic_DNA"/>
</dbReference>
<organism evidence="1 2">
    <name type="scientific">Salibacterium halotolerans</name>
    <dbReference type="NCBI Taxonomy" id="1884432"/>
    <lineage>
        <taxon>Bacteria</taxon>
        <taxon>Bacillati</taxon>
        <taxon>Bacillota</taxon>
        <taxon>Bacilli</taxon>
        <taxon>Bacillales</taxon>
        <taxon>Bacillaceae</taxon>
    </lineage>
</organism>
<evidence type="ECO:0000313" key="1">
    <source>
        <dbReference type="EMBL" id="SFP60796.1"/>
    </source>
</evidence>
<dbReference type="InterPro" id="IPR021598">
    <property type="entry name" value="DUF3221"/>
</dbReference>
<proteinExistence type="predicted"/>